<comment type="similarity">
    <text evidence="1 2">Belongs to the Iojap/RsfS family.</text>
</comment>
<dbReference type="GeneID" id="93876506"/>
<dbReference type="GO" id="GO:0017148">
    <property type="term" value="P:negative regulation of translation"/>
    <property type="evidence" value="ECO:0007669"/>
    <property type="project" value="UniProtKB-UniRule"/>
</dbReference>
<dbReference type="NCBIfam" id="TIGR00090">
    <property type="entry name" value="rsfS_iojap_ybeB"/>
    <property type="match status" value="1"/>
</dbReference>
<dbReference type="Pfam" id="PF02410">
    <property type="entry name" value="RsfS"/>
    <property type="match status" value="1"/>
</dbReference>
<proteinExistence type="inferred from homology"/>
<keyword evidence="2" id="KW-0678">Repressor</keyword>
<dbReference type="InterPro" id="IPR043519">
    <property type="entry name" value="NT_sf"/>
</dbReference>
<gene>
    <name evidence="2" type="primary">rsfS</name>
    <name evidence="3" type="ordered locus">TPASS_0738</name>
</gene>
<evidence type="ECO:0000313" key="4">
    <source>
        <dbReference type="Proteomes" id="UP000001202"/>
    </source>
</evidence>
<dbReference type="KEGG" id="tpp:TPASS_0738"/>
<organism evidence="3 4">
    <name type="scientific">Treponema pallidum subsp. pallidum (strain SS14)</name>
    <dbReference type="NCBI Taxonomy" id="455434"/>
    <lineage>
        <taxon>Bacteria</taxon>
        <taxon>Pseudomonadati</taxon>
        <taxon>Spirochaetota</taxon>
        <taxon>Spirochaetia</taxon>
        <taxon>Spirochaetales</taxon>
        <taxon>Treponemataceae</taxon>
        <taxon>Treponema</taxon>
    </lineage>
</organism>
<dbReference type="InterPro" id="IPR004394">
    <property type="entry name" value="Iojap/RsfS/C7orf30"/>
</dbReference>
<name>A0A0H3BJ38_TREPS</name>
<dbReference type="GO" id="GO:0090071">
    <property type="term" value="P:negative regulation of ribosome biogenesis"/>
    <property type="evidence" value="ECO:0007669"/>
    <property type="project" value="UniProtKB-UniRule"/>
</dbReference>
<dbReference type="SMR" id="A0A0H3BJ38"/>
<comment type="subunit">
    <text evidence="2">Interacts with ribosomal protein uL14 (rplN).</text>
</comment>
<protein>
    <recommendedName>
        <fullName evidence="2">Ribosomal silencing factor RsfS</fullName>
    </recommendedName>
</protein>
<keyword evidence="2" id="KW-0963">Cytoplasm</keyword>
<dbReference type="GO" id="GO:0042256">
    <property type="term" value="P:cytosolic ribosome assembly"/>
    <property type="evidence" value="ECO:0007669"/>
    <property type="project" value="UniProtKB-UniRule"/>
</dbReference>
<dbReference type="Gene3D" id="3.30.460.10">
    <property type="entry name" value="Beta Polymerase, domain 2"/>
    <property type="match status" value="1"/>
</dbReference>
<dbReference type="PANTHER" id="PTHR21043">
    <property type="entry name" value="IOJAP SUPERFAMILY ORTHOLOG"/>
    <property type="match status" value="1"/>
</dbReference>
<dbReference type="EMBL" id="CP000805">
    <property type="protein sequence ID" value="ACD71156.1"/>
    <property type="molecule type" value="Genomic_DNA"/>
</dbReference>
<evidence type="ECO:0000256" key="1">
    <source>
        <dbReference type="ARBA" id="ARBA00010574"/>
    </source>
</evidence>
<dbReference type="AlphaFoldDB" id="A0A0H3BJ38"/>
<comment type="function">
    <text evidence="2">Functions as a ribosomal silencing factor. Interacts with ribosomal protein uL14 (rplN), blocking formation of intersubunit bridge B8. Prevents association of the 30S and 50S ribosomal subunits and the formation of functional ribosomes, thus repressing translation.</text>
</comment>
<accession>A0A0H3BJ38</accession>
<evidence type="ECO:0000256" key="2">
    <source>
        <dbReference type="HAMAP-Rule" id="MF_01477"/>
    </source>
</evidence>
<comment type="subcellular location">
    <subcellularLocation>
        <location evidence="2">Cytoplasm</location>
    </subcellularLocation>
</comment>
<reference evidence="3 4" key="1">
    <citation type="journal article" date="2008" name="BMC Microbiol.">
        <title>Complete genome sequence of Treponema pallidum ssp. pallidum strain SS14 determined with oligonucleotide arrays.</title>
        <authorList>
            <person name="Matejkova P."/>
            <person name="Strouhal M."/>
            <person name="Smajs D."/>
            <person name="Norris S.J."/>
            <person name="Palzkill T."/>
            <person name="Petrosino J.F."/>
            <person name="Sodergren E."/>
            <person name="Norton J.E."/>
            <person name="Singh J."/>
            <person name="Richmond T.A."/>
            <person name="Molla M.N."/>
            <person name="Albert T.J."/>
            <person name="Weinstock G.M."/>
        </authorList>
    </citation>
    <scope>NUCLEOTIDE SEQUENCE [LARGE SCALE GENOMIC DNA]</scope>
    <source>
        <strain evidence="3 4">SS14</strain>
    </source>
</reference>
<dbReference type="HAMAP" id="MF_01477">
    <property type="entry name" value="Iojap_RsfS"/>
    <property type="match status" value="1"/>
</dbReference>
<dbReference type="PANTHER" id="PTHR21043:SF0">
    <property type="entry name" value="MITOCHONDRIAL ASSEMBLY OF RIBOSOMAL LARGE SUBUNIT PROTEIN 1"/>
    <property type="match status" value="1"/>
</dbReference>
<dbReference type="SUPFAM" id="SSF81301">
    <property type="entry name" value="Nucleotidyltransferase"/>
    <property type="match status" value="1"/>
</dbReference>
<dbReference type="Proteomes" id="UP000001202">
    <property type="component" value="Chromosome"/>
</dbReference>
<sequence>MSANGAASAVAEALCDARAEDVCVFDVSARCGWADFAVVATVPGLLHGTHRLVCEQAARFGLREVHRKKRGLCEEQWRVLDFGSILVHLMSAQARAFYDLDRLWQDCLVAR</sequence>
<dbReference type="GO" id="GO:0005737">
    <property type="term" value="C:cytoplasm"/>
    <property type="evidence" value="ECO:0007669"/>
    <property type="project" value="UniProtKB-SubCell"/>
</dbReference>
<keyword evidence="2" id="KW-0810">Translation regulation</keyword>
<dbReference type="PATRIC" id="fig|455434.6.peg.728"/>
<dbReference type="RefSeq" id="WP_010882183.1">
    <property type="nucleotide sequence ID" value="NC_010741.1"/>
</dbReference>
<evidence type="ECO:0000313" key="3">
    <source>
        <dbReference type="EMBL" id="ACD71156.1"/>
    </source>
</evidence>
<dbReference type="GO" id="GO:0043023">
    <property type="term" value="F:ribosomal large subunit binding"/>
    <property type="evidence" value="ECO:0007669"/>
    <property type="project" value="TreeGrafter"/>
</dbReference>